<evidence type="ECO:0000313" key="2">
    <source>
        <dbReference type="EMBL" id="RDX92422.1"/>
    </source>
</evidence>
<dbReference type="Pfam" id="PF07727">
    <property type="entry name" value="RVT_2"/>
    <property type="match status" value="1"/>
</dbReference>
<feature type="non-terminal residue" evidence="2">
    <location>
        <position position="150"/>
    </location>
</feature>
<gene>
    <name evidence="2" type="ORF">CR513_25439</name>
</gene>
<proteinExistence type="predicted"/>
<feature type="domain" description="Reverse transcriptase Ty1/copia-type" evidence="1">
    <location>
        <begin position="63"/>
        <end position="128"/>
    </location>
</feature>
<organism evidence="2 3">
    <name type="scientific">Mucuna pruriens</name>
    <name type="common">Velvet bean</name>
    <name type="synonym">Dolichos pruriens</name>
    <dbReference type="NCBI Taxonomy" id="157652"/>
    <lineage>
        <taxon>Eukaryota</taxon>
        <taxon>Viridiplantae</taxon>
        <taxon>Streptophyta</taxon>
        <taxon>Embryophyta</taxon>
        <taxon>Tracheophyta</taxon>
        <taxon>Spermatophyta</taxon>
        <taxon>Magnoliopsida</taxon>
        <taxon>eudicotyledons</taxon>
        <taxon>Gunneridae</taxon>
        <taxon>Pentapetalae</taxon>
        <taxon>rosids</taxon>
        <taxon>fabids</taxon>
        <taxon>Fabales</taxon>
        <taxon>Fabaceae</taxon>
        <taxon>Papilionoideae</taxon>
        <taxon>50 kb inversion clade</taxon>
        <taxon>NPAAA clade</taxon>
        <taxon>indigoferoid/millettioid clade</taxon>
        <taxon>Phaseoleae</taxon>
        <taxon>Mucuna</taxon>
    </lineage>
</organism>
<keyword evidence="3" id="KW-1185">Reference proteome</keyword>
<dbReference type="AlphaFoldDB" id="A0A371GPC4"/>
<reference evidence="2" key="1">
    <citation type="submission" date="2018-05" db="EMBL/GenBank/DDBJ databases">
        <title>Draft genome of Mucuna pruriens seed.</title>
        <authorList>
            <person name="Nnadi N.E."/>
            <person name="Vos R."/>
            <person name="Hasami M.H."/>
            <person name="Devisetty U.K."/>
            <person name="Aguiy J.C."/>
        </authorList>
    </citation>
    <scope>NUCLEOTIDE SEQUENCE [LARGE SCALE GENOMIC DNA]</scope>
    <source>
        <strain evidence="2">JCA_2017</strain>
    </source>
</reference>
<dbReference type="Proteomes" id="UP000257109">
    <property type="component" value="Unassembled WGS sequence"/>
</dbReference>
<dbReference type="OrthoDB" id="1740642at2759"/>
<comment type="caution">
    <text evidence="2">The sequence shown here is derived from an EMBL/GenBank/DDBJ whole genome shotgun (WGS) entry which is preliminary data.</text>
</comment>
<evidence type="ECO:0000313" key="3">
    <source>
        <dbReference type="Proteomes" id="UP000257109"/>
    </source>
</evidence>
<accession>A0A371GPC4</accession>
<evidence type="ECO:0000259" key="1">
    <source>
        <dbReference type="Pfam" id="PF07727"/>
    </source>
</evidence>
<name>A0A371GPC4_MUCPR</name>
<dbReference type="EMBL" id="QJKJ01004873">
    <property type="protein sequence ID" value="RDX92422.1"/>
    <property type="molecule type" value="Genomic_DNA"/>
</dbReference>
<feature type="non-terminal residue" evidence="2">
    <location>
        <position position="1"/>
    </location>
</feature>
<dbReference type="InterPro" id="IPR013103">
    <property type="entry name" value="RVT_2"/>
</dbReference>
<protein>
    <recommendedName>
        <fullName evidence="1">Reverse transcriptase Ty1/copia-type domain-containing protein</fullName>
    </recommendedName>
</protein>
<sequence length="150" mass="17784">VKTRSSFRDQASYALVSKIEPKTIDEALEDDDWIITMEELHQLTRNNVWTLLPRPKRRGLCKTTHGFKDQILSEHVFKLRKTLYGLKQAPRAWYDKLSNVLIENGFTKRKMDTTLFRKESNKDFIIVQINREFKMSMMGELKFFLGLKIK</sequence>